<protein>
    <submittedName>
        <fullName evidence="1">Uncharacterized protein</fullName>
    </submittedName>
</protein>
<reference evidence="1" key="1">
    <citation type="submission" date="2020-04" db="EMBL/GenBank/DDBJ databases">
        <authorList>
            <person name="Chiriac C."/>
            <person name="Salcher M."/>
            <person name="Ghai R."/>
            <person name="Kavagutti S V."/>
        </authorList>
    </citation>
    <scope>NUCLEOTIDE SEQUENCE</scope>
</reference>
<accession>A0A6J5M7A7</accession>
<evidence type="ECO:0000313" key="1">
    <source>
        <dbReference type="EMBL" id="CAB4141447.1"/>
    </source>
</evidence>
<proteinExistence type="predicted"/>
<name>A0A6J5M7A7_9CAUD</name>
<gene>
    <name evidence="1" type="ORF">UFOVP418_28</name>
</gene>
<sequence>MNSAQLIAILERRIAYLSQTRALALTTGDIEQAERIAAEIADTEATIAKLKTED</sequence>
<dbReference type="EMBL" id="LR796391">
    <property type="protein sequence ID" value="CAB4141447.1"/>
    <property type="molecule type" value="Genomic_DNA"/>
</dbReference>
<organism evidence="1">
    <name type="scientific">uncultured Caudovirales phage</name>
    <dbReference type="NCBI Taxonomy" id="2100421"/>
    <lineage>
        <taxon>Viruses</taxon>
        <taxon>Duplodnaviria</taxon>
        <taxon>Heunggongvirae</taxon>
        <taxon>Uroviricota</taxon>
        <taxon>Caudoviricetes</taxon>
        <taxon>Peduoviridae</taxon>
        <taxon>Maltschvirus</taxon>
        <taxon>Maltschvirus maltsch</taxon>
    </lineage>
</organism>